<keyword evidence="2" id="KW-1185">Reference proteome</keyword>
<gene>
    <name evidence="1" type="ORF">SCUD_LOCUS6450</name>
</gene>
<protein>
    <submittedName>
        <fullName evidence="3">Tetratricopeptide repeat protein</fullName>
    </submittedName>
</protein>
<dbReference type="PANTHER" id="PTHR14699">
    <property type="entry name" value="STI2 PROTEIN-RELATED"/>
    <property type="match status" value="1"/>
</dbReference>
<evidence type="ECO:0000313" key="3">
    <source>
        <dbReference type="WBParaSite" id="SCUD_0000645101-mRNA-1"/>
    </source>
</evidence>
<dbReference type="WBParaSite" id="SCUD_0000645101-mRNA-1">
    <property type="protein sequence ID" value="SCUD_0000645101-mRNA-1"/>
    <property type="gene ID" value="SCUD_0000645101"/>
</dbReference>
<accession>A0A183JUQ8</accession>
<dbReference type="Pfam" id="PF25058">
    <property type="entry name" value="ARM_TT21"/>
    <property type="match status" value="1"/>
</dbReference>
<dbReference type="GO" id="GO:0035721">
    <property type="term" value="P:intraciliary retrograde transport"/>
    <property type="evidence" value="ECO:0007669"/>
    <property type="project" value="TreeGrafter"/>
</dbReference>
<sequence length="148" mass="16450">MSNLKAAEQTLETGVGNNFEVRNHPLYQLVRARIMSEQGSAKISVQILKQAIANLSSYSQSLKSNSFNYSFNDIMPSDKLSLYIELADAHRTLGEQPIEKDISQENLTHAPIPQALHLMSNLNTDHLIVPGYTHNASTTPMGKKLKTK</sequence>
<name>A0A183JUQ8_9TREM</name>
<dbReference type="InterPro" id="IPR040364">
    <property type="entry name" value="TTC21A/TTC21B"/>
</dbReference>
<dbReference type="AlphaFoldDB" id="A0A183JUQ8"/>
<dbReference type="STRING" id="6186.A0A183JUQ8"/>
<dbReference type="GO" id="GO:0005929">
    <property type="term" value="C:cilium"/>
    <property type="evidence" value="ECO:0007669"/>
    <property type="project" value="GOC"/>
</dbReference>
<dbReference type="Proteomes" id="UP000279833">
    <property type="component" value="Unassembled WGS sequence"/>
</dbReference>
<dbReference type="GO" id="GO:0061512">
    <property type="term" value="P:protein localization to cilium"/>
    <property type="evidence" value="ECO:0007669"/>
    <property type="project" value="TreeGrafter"/>
</dbReference>
<proteinExistence type="predicted"/>
<reference evidence="3" key="1">
    <citation type="submission" date="2016-06" db="UniProtKB">
        <authorList>
            <consortium name="WormBaseParasite"/>
        </authorList>
    </citation>
    <scope>IDENTIFICATION</scope>
</reference>
<dbReference type="EMBL" id="UZAK01014370">
    <property type="protein sequence ID" value="VDP04155.1"/>
    <property type="molecule type" value="Genomic_DNA"/>
</dbReference>
<reference evidence="1 2" key="2">
    <citation type="submission" date="2018-11" db="EMBL/GenBank/DDBJ databases">
        <authorList>
            <consortium name="Pathogen Informatics"/>
        </authorList>
    </citation>
    <scope>NUCLEOTIDE SEQUENCE [LARGE SCALE GENOMIC DNA]</scope>
    <source>
        <strain evidence="1">Dakar</strain>
        <strain evidence="2">Dakar, Senegal</strain>
    </source>
</reference>
<organism evidence="3">
    <name type="scientific">Schistosoma curassoni</name>
    <dbReference type="NCBI Taxonomy" id="6186"/>
    <lineage>
        <taxon>Eukaryota</taxon>
        <taxon>Metazoa</taxon>
        <taxon>Spiralia</taxon>
        <taxon>Lophotrochozoa</taxon>
        <taxon>Platyhelminthes</taxon>
        <taxon>Trematoda</taxon>
        <taxon>Digenea</taxon>
        <taxon>Strigeidida</taxon>
        <taxon>Schistosomatoidea</taxon>
        <taxon>Schistosomatidae</taxon>
        <taxon>Schistosoma</taxon>
    </lineage>
</organism>
<dbReference type="PANTHER" id="PTHR14699:SF0">
    <property type="entry name" value="TETRATRICOPEPTIDE REPEAT PROTEIN 21 HOMOLOG"/>
    <property type="match status" value="1"/>
</dbReference>
<dbReference type="GO" id="GO:0030991">
    <property type="term" value="C:intraciliary transport particle A"/>
    <property type="evidence" value="ECO:0007669"/>
    <property type="project" value="TreeGrafter"/>
</dbReference>
<evidence type="ECO:0000313" key="1">
    <source>
        <dbReference type="EMBL" id="VDP04155.1"/>
    </source>
</evidence>
<evidence type="ECO:0000313" key="2">
    <source>
        <dbReference type="Proteomes" id="UP000279833"/>
    </source>
</evidence>